<dbReference type="Gene3D" id="3.10.129.10">
    <property type="entry name" value="Hotdog Thioesterase"/>
    <property type="match status" value="1"/>
</dbReference>
<proteinExistence type="predicted"/>
<gene>
    <name evidence="3" type="ORF">AYO28_07315</name>
</gene>
<dbReference type="GO" id="GO:0016289">
    <property type="term" value="F:acyl-CoA hydrolase activity"/>
    <property type="evidence" value="ECO:0007669"/>
    <property type="project" value="TreeGrafter"/>
</dbReference>
<dbReference type="RefSeq" id="WP_064301399.1">
    <property type="nucleotide sequence ID" value="NZ_LUCV01000004.1"/>
</dbReference>
<dbReference type="InterPro" id="IPR003736">
    <property type="entry name" value="PAAI_dom"/>
</dbReference>
<reference evidence="3 4" key="1">
    <citation type="submission" date="2016-03" db="EMBL/GenBank/DDBJ databases">
        <title>Draft Genome Assembly of Pseudomonas putida strain CBF10-2.</title>
        <authorList>
            <person name="Iyer R.S."/>
            <person name="Damania A."/>
        </authorList>
    </citation>
    <scope>NUCLEOTIDE SEQUENCE [LARGE SCALE GENOMIC DNA]</scope>
    <source>
        <strain evidence="3 4">CBF10-2</strain>
    </source>
</reference>
<dbReference type="InterPro" id="IPR029069">
    <property type="entry name" value="HotDog_dom_sf"/>
</dbReference>
<dbReference type="PANTHER" id="PTHR42856">
    <property type="entry name" value="ACYL-COENZYME A THIOESTERASE PAAI"/>
    <property type="match status" value="1"/>
</dbReference>
<dbReference type="InterPro" id="IPR052723">
    <property type="entry name" value="Acyl-CoA_thioesterase_PaaI"/>
</dbReference>
<dbReference type="Proteomes" id="UP000077752">
    <property type="component" value="Unassembled WGS sequence"/>
</dbReference>
<dbReference type="SUPFAM" id="SSF54637">
    <property type="entry name" value="Thioesterase/thiol ester dehydrase-isomerase"/>
    <property type="match status" value="1"/>
</dbReference>
<accession>A0A177SVL6</accession>
<dbReference type="CDD" id="cd03443">
    <property type="entry name" value="PaaI_thioesterase"/>
    <property type="match status" value="1"/>
</dbReference>
<keyword evidence="1" id="KW-0378">Hydrolase</keyword>
<name>A0A177SVL6_PSEPU</name>
<dbReference type="PANTHER" id="PTHR42856:SF1">
    <property type="entry name" value="ACYL-COENZYME A THIOESTERASE PAAI"/>
    <property type="match status" value="1"/>
</dbReference>
<protein>
    <recommendedName>
        <fullName evidence="2">Thioesterase domain-containing protein</fullName>
    </recommendedName>
</protein>
<sequence length="159" mass="17161">MSNHDPAPIKAIRYADYRFEVPFLDHLDVLVEVHPETPTLVVDLQRHHLNGGGQAHGGLMMTLLDMAMAAATRPLCKEPGFYVTVEMKSNFLRPGGGTGGRLRARGTLRHASRTLAFCDGELLDHDGRLIATASGTFKFVPRAMGADAPASAASGESHR</sequence>
<evidence type="ECO:0000313" key="4">
    <source>
        <dbReference type="Proteomes" id="UP000077752"/>
    </source>
</evidence>
<organism evidence="3 4">
    <name type="scientific">Pseudomonas putida</name>
    <name type="common">Arthrobacter siderocapsulatus</name>
    <dbReference type="NCBI Taxonomy" id="303"/>
    <lineage>
        <taxon>Bacteria</taxon>
        <taxon>Pseudomonadati</taxon>
        <taxon>Pseudomonadota</taxon>
        <taxon>Gammaproteobacteria</taxon>
        <taxon>Pseudomonadales</taxon>
        <taxon>Pseudomonadaceae</taxon>
        <taxon>Pseudomonas</taxon>
    </lineage>
</organism>
<dbReference type="AlphaFoldDB" id="A0A177SVL6"/>
<dbReference type="Pfam" id="PF03061">
    <property type="entry name" value="4HBT"/>
    <property type="match status" value="1"/>
</dbReference>
<dbReference type="NCBIfam" id="TIGR00369">
    <property type="entry name" value="unchar_dom_1"/>
    <property type="match status" value="1"/>
</dbReference>
<evidence type="ECO:0000256" key="1">
    <source>
        <dbReference type="ARBA" id="ARBA00022801"/>
    </source>
</evidence>
<feature type="domain" description="Thioesterase" evidence="2">
    <location>
        <begin position="53"/>
        <end position="130"/>
    </location>
</feature>
<evidence type="ECO:0000313" key="3">
    <source>
        <dbReference type="EMBL" id="OAI94829.1"/>
    </source>
</evidence>
<comment type="caution">
    <text evidence="3">The sequence shown here is derived from an EMBL/GenBank/DDBJ whole genome shotgun (WGS) entry which is preliminary data.</text>
</comment>
<dbReference type="EMBL" id="LUCV01000004">
    <property type="protein sequence ID" value="OAI94829.1"/>
    <property type="molecule type" value="Genomic_DNA"/>
</dbReference>
<dbReference type="InterPro" id="IPR006683">
    <property type="entry name" value="Thioestr_dom"/>
</dbReference>
<evidence type="ECO:0000259" key="2">
    <source>
        <dbReference type="Pfam" id="PF03061"/>
    </source>
</evidence>